<reference evidence="1" key="1">
    <citation type="submission" date="2018-05" db="EMBL/GenBank/DDBJ databases">
        <authorList>
            <person name="Lanie J.A."/>
            <person name="Ng W.-L."/>
            <person name="Kazmierczak K.M."/>
            <person name="Andrzejewski T.M."/>
            <person name="Davidsen T.M."/>
            <person name="Wayne K.J."/>
            <person name="Tettelin H."/>
            <person name="Glass J.I."/>
            <person name="Rusch D."/>
            <person name="Podicherti R."/>
            <person name="Tsui H.-C.T."/>
            <person name="Winkler M.E."/>
        </authorList>
    </citation>
    <scope>NUCLEOTIDE SEQUENCE</scope>
</reference>
<evidence type="ECO:0000313" key="1">
    <source>
        <dbReference type="EMBL" id="SVC64313.1"/>
    </source>
</evidence>
<sequence>MAELVDAMDLKSIGGNTVPVRVRLQVPLFLPDEN</sequence>
<protein>
    <submittedName>
        <fullName evidence="1">Uncharacterized protein</fullName>
    </submittedName>
</protein>
<dbReference type="AntiFam" id="ANF00015">
    <property type="entry name" value="tRNA translation"/>
</dbReference>
<dbReference type="AlphaFoldDB" id="A0A382NT06"/>
<organism evidence="1">
    <name type="scientific">marine metagenome</name>
    <dbReference type="NCBI Taxonomy" id="408172"/>
    <lineage>
        <taxon>unclassified sequences</taxon>
        <taxon>metagenomes</taxon>
        <taxon>ecological metagenomes</taxon>
    </lineage>
</organism>
<dbReference type="EMBL" id="UINC01102580">
    <property type="protein sequence ID" value="SVC64313.1"/>
    <property type="molecule type" value="Genomic_DNA"/>
</dbReference>
<name>A0A382NT06_9ZZZZ</name>
<gene>
    <name evidence="1" type="ORF">METZ01_LOCUS317167</name>
</gene>
<proteinExistence type="predicted"/>
<accession>A0A382NT06</accession>